<dbReference type="Pfam" id="PF03446">
    <property type="entry name" value="NAD_binding_2"/>
    <property type="match status" value="1"/>
</dbReference>
<comment type="caution">
    <text evidence="7">The sequence shown here is derived from an EMBL/GenBank/DDBJ whole genome shotgun (WGS) entry which is preliminary data.</text>
</comment>
<evidence type="ECO:0000313" key="8">
    <source>
        <dbReference type="Proteomes" id="UP000192132"/>
    </source>
</evidence>
<organism evidence="7 8">
    <name type="scientific">Alkanindiges hydrocarboniclasticus</name>
    <dbReference type="NCBI Taxonomy" id="1907941"/>
    <lineage>
        <taxon>Bacteria</taxon>
        <taxon>Pseudomonadati</taxon>
        <taxon>Pseudomonadota</taxon>
        <taxon>Gammaproteobacteria</taxon>
        <taxon>Moraxellales</taxon>
        <taxon>Moraxellaceae</taxon>
        <taxon>Alkanindiges</taxon>
    </lineage>
</organism>
<keyword evidence="8" id="KW-1185">Reference proteome</keyword>
<dbReference type="Gene3D" id="1.10.1040.10">
    <property type="entry name" value="N-(1-d-carboxylethyl)-l-norvaline Dehydrogenase, domain 2"/>
    <property type="match status" value="1"/>
</dbReference>
<evidence type="ECO:0000259" key="6">
    <source>
        <dbReference type="Pfam" id="PF14833"/>
    </source>
</evidence>
<dbReference type="GO" id="GO:0050661">
    <property type="term" value="F:NADP binding"/>
    <property type="evidence" value="ECO:0007669"/>
    <property type="project" value="InterPro"/>
</dbReference>
<dbReference type="GO" id="GO:0016054">
    <property type="term" value="P:organic acid catabolic process"/>
    <property type="evidence" value="ECO:0007669"/>
    <property type="project" value="UniProtKB-ARBA"/>
</dbReference>
<feature type="domain" description="3-hydroxyisobutyrate dehydrogenase-like NAD-binding" evidence="6">
    <location>
        <begin position="161"/>
        <end position="282"/>
    </location>
</feature>
<dbReference type="PANTHER" id="PTHR43060:SF15">
    <property type="entry name" value="3-HYDROXYISOBUTYRATE DEHYDROGENASE-LIKE 1, MITOCHONDRIAL-RELATED"/>
    <property type="match status" value="1"/>
</dbReference>
<evidence type="ECO:0000256" key="4">
    <source>
        <dbReference type="PIRSR" id="PIRSR000103-1"/>
    </source>
</evidence>
<dbReference type="SUPFAM" id="SSF48179">
    <property type="entry name" value="6-phosphogluconate dehydrogenase C-terminal domain-like"/>
    <property type="match status" value="1"/>
</dbReference>
<dbReference type="GO" id="GO:0051287">
    <property type="term" value="F:NAD binding"/>
    <property type="evidence" value="ECO:0007669"/>
    <property type="project" value="InterPro"/>
</dbReference>
<comment type="similarity">
    <text evidence="1">Belongs to the HIBADH-related family.</text>
</comment>
<dbReference type="GO" id="GO:0016491">
    <property type="term" value="F:oxidoreductase activity"/>
    <property type="evidence" value="ECO:0007669"/>
    <property type="project" value="UniProtKB-KW"/>
</dbReference>
<evidence type="ECO:0000259" key="5">
    <source>
        <dbReference type="Pfam" id="PF03446"/>
    </source>
</evidence>
<evidence type="ECO:0000313" key="7">
    <source>
        <dbReference type="EMBL" id="ONG38607.1"/>
    </source>
</evidence>
<evidence type="ECO:0000256" key="3">
    <source>
        <dbReference type="ARBA" id="ARBA00023027"/>
    </source>
</evidence>
<dbReference type="InterPro" id="IPR015815">
    <property type="entry name" value="HIBADH-related"/>
</dbReference>
<dbReference type="Pfam" id="PF14833">
    <property type="entry name" value="NAD_binding_11"/>
    <property type="match status" value="1"/>
</dbReference>
<name>A0A1S8CS94_9GAMM</name>
<evidence type="ECO:0000256" key="2">
    <source>
        <dbReference type="ARBA" id="ARBA00023002"/>
    </source>
</evidence>
<dbReference type="Gene3D" id="3.40.50.720">
    <property type="entry name" value="NAD(P)-binding Rossmann-like Domain"/>
    <property type="match status" value="1"/>
</dbReference>
<dbReference type="Proteomes" id="UP000192132">
    <property type="component" value="Unassembled WGS sequence"/>
</dbReference>
<dbReference type="InterPro" id="IPR013328">
    <property type="entry name" value="6PGD_dom2"/>
</dbReference>
<dbReference type="EMBL" id="MLCN01000030">
    <property type="protein sequence ID" value="ONG38607.1"/>
    <property type="molecule type" value="Genomic_DNA"/>
</dbReference>
<dbReference type="InterPro" id="IPR002204">
    <property type="entry name" value="3-OH-isobutyrate_DH-rel_CS"/>
</dbReference>
<dbReference type="InterPro" id="IPR036291">
    <property type="entry name" value="NAD(P)-bd_dom_sf"/>
</dbReference>
<protein>
    <submittedName>
        <fullName evidence="7">3-hydroxyisobutyrate dehydrogenase</fullName>
    </submittedName>
</protein>
<sequence>MTINSVAFIGLGAMGWRMAAHLPKAFADVRVWNRTFSKAQQHAAEFGTRAVSIEDAVQADIIFSCLPTSSEVETLIAEHLPKAGSIWVDCTSGEPTSAQYLNAHLQARDVAFLDAPVSGQTIGAEKGTLTVMVGGNANALLRARPAIEPFAGLIQHVGDSGSGFAVKAVNNMLLAVNLWAAAEGFSALKAHGVDMQGALACINASSGKSNATETVLPQRVFNRSFPNTFALNLLAKDAGIALDLVQRAKLPAPVLALTQSLIRAASDTSASDSDFSAAVKMLERWTNIELS</sequence>
<dbReference type="RefSeq" id="WP_076878791.1">
    <property type="nucleotide sequence ID" value="NZ_MLCN01000030.1"/>
</dbReference>
<dbReference type="PIRSF" id="PIRSF000103">
    <property type="entry name" value="HIBADH"/>
    <property type="match status" value="1"/>
</dbReference>
<dbReference type="SUPFAM" id="SSF51735">
    <property type="entry name" value="NAD(P)-binding Rossmann-fold domains"/>
    <property type="match status" value="1"/>
</dbReference>
<dbReference type="PANTHER" id="PTHR43060">
    <property type="entry name" value="3-HYDROXYISOBUTYRATE DEHYDROGENASE-LIKE 1, MITOCHONDRIAL-RELATED"/>
    <property type="match status" value="1"/>
</dbReference>
<keyword evidence="2" id="KW-0560">Oxidoreductase</keyword>
<dbReference type="PROSITE" id="PS00895">
    <property type="entry name" value="3_HYDROXYISOBUT_DH"/>
    <property type="match status" value="1"/>
</dbReference>
<reference evidence="7 8" key="1">
    <citation type="submission" date="2016-10" db="EMBL/GenBank/DDBJ databases">
        <title>Draft Genome sequence of Alkanindiges sp. strain H1.</title>
        <authorList>
            <person name="Subhash Y."/>
            <person name="Lee S."/>
        </authorList>
    </citation>
    <scope>NUCLEOTIDE SEQUENCE [LARGE SCALE GENOMIC DNA]</scope>
    <source>
        <strain evidence="7 8">H1</strain>
    </source>
</reference>
<dbReference type="InterPro" id="IPR008927">
    <property type="entry name" value="6-PGluconate_DH-like_C_sf"/>
</dbReference>
<feature type="domain" description="6-phosphogluconate dehydrogenase NADP-binding" evidence="5">
    <location>
        <begin position="6"/>
        <end position="158"/>
    </location>
</feature>
<accession>A0A1S8CS94</accession>
<dbReference type="InterPro" id="IPR006115">
    <property type="entry name" value="6PGDH_NADP-bd"/>
</dbReference>
<proteinExistence type="inferred from homology"/>
<feature type="active site" evidence="4">
    <location>
        <position position="167"/>
    </location>
</feature>
<dbReference type="InterPro" id="IPR029154">
    <property type="entry name" value="HIBADH-like_NADP-bd"/>
</dbReference>
<evidence type="ECO:0000256" key="1">
    <source>
        <dbReference type="ARBA" id="ARBA00009080"/>
    </source>
</evidence>
<dbReference type="STRING" id="1907941.BKE30_11730"/>
<keyword evidence="3" id="KW-0520">NAD</keyword>
<dbReference type="OrthoDB" id="9786703at2"/>
<gene>
    <name evidence="7" type="ORF">BKE30_11730</name>
</gene>
<dbReference type="AlphaFoldDB" id="A0A1S8CS94"/>